<keyword evidence="2" id="KW-1185">Reference proteome</keyword>
<dbReference type="Proteomes" id="UP001066276">
    <property type="component" value="Chromosome 4_2"/>
</dbReference>
<gene>
    <name evidence="1" type="ORF">NDU88_007454</name>
</gene>
<organism evidence="1 2">
    <name type="scientific">Pleurodeles waltl</name>
    <name type="common">Iberian ribbed newt</name>
    <dbReference type="NCBI Taxonomy" id="8319"/>
    <lineage>
        <taxon>Eukaryota</taxon>
        <taxon>Metazoa</taxon>
        <taxon>Chordata</taxon>
        <taxon>Craniata</taxon>
        <taxon>Vertebrata</taxon>
        <taxon>Euteleostomi</taxon>
        <taxon>Amphibia</taxon>
        <taxon>Batrachia</taxon>
        <taxon>Caudata</taxon>
        <taxon>Salamandroidea</taxon>
        <taxon>Salamandridae</taxon>
        <taxon>Pleurodelinae</taxon>
        <taxon>Pleurodeles</taxon>
    </lineage>
</organism>
<accession>A0AAV7SSS3</accession>
<name>A0AAV7SSS3_PLEWA</name>
<reference evidence="1" key="1">
    <citation type="journal article" date="2022" name="bioRxiv">
        <title>Sequencing and chromosome-scale assembly of the giantPleurodeles waltlgenome.</title>
        <authorList>
            <person name="Brown T."/>
            <person name="Elewa A."/>
            <person name="Iarovenko S."/>
            <person name="Subramanian E."/>
            <person name="Araus A.J."/>
            <person name="Petzold A."/>
            <person name="Susuki M."/>
            <person name="Suzuki K.-i.T."/>
            <person name="Hayashi T."/>
            <person name="Toyoda A."/>
            <person name="Oliveira C."/>
            <person name="Osipova E."/>
            <person name="Leigh N.D."/>
            <person name="Simon A."/>
            <person name="Yun M.H."/>
        </authorList>
    </citation>
    <scope>NUCLEOTIDE SEQUENCE</scope>
    <source>
        <strain evidence="1">20211129_DDA</strain>
        <tissue evidence="1">Liver</tissue>
    </source>
</reference>
<evidence type="ECO:0000313" key="1">
    <source>
        <dbReference type="EMBL" id="KAJ1167061.1"/>
    </source>
</evidence>
<dbReference type="AlphaFoldDB" id="A0AAV7SSS3"/>
<proteinExistence type="predicted"/>
<sequence length="77" mass="8034">MGIVSLTSCFDARVSGSAETTRDARGLVLCEQCRRVAASQKARVSRDCPAPGTVPSEGGTCGHCLVFSARDTPAHPK</sequence>
<dbReference type="EMBL" id="JANPWB010000008">
    <property type="protein sequence ID" value="KAJ1167061.1"/>
    <property type="molecule type" value="Genomic_DNA"/>
</dbReference>
<evidence type="ECO:0000313" key="2">
    <source>
        <dbReference type="Proteomes" id="UP001066276"/>
    </source>
</evidence>
<protein>
    <submittedName>
        <fullName evidence="1">Uncharacterized protein</fullName>
    </submittedName>
</protein>
<comment type="caution">
    <text evidence="1">The sequence shown here is derived from an EMBL/GenBank/DDBJ whole genome shotgun (WGS) entry which is preliminary data.</text>
</comment>